<dbReference type="KEGG" id="aal:EP13_04830"/>
<dbReference type="UniPathway" id="UPA00359">
    <property type="reaction ID" value="UER00477"/>
</dbReference>
<dbReference type="EC" id="2.3.1.129" evidence="6"/>
<protein>
    <recommendedName>
        <fullName evidence="6">Acyl-[acyl-carrier-protein]--UDP-N-acetylglucosamine O-acyltransferase</fullName>
        <shortName evidence="6">UDP-N-acetylglucosamine acyltransferase</shortName>
        <ecNumber evidence="6">2.3.1.129</ecNumber>
    </recommendedName>
</protein>
<keyword evidence="5 6" id="KW-0012">Acyltransferase</keyword>
<keyword evidence="6" id="KW-0963">Cytoplasm</keyword>
<sequence>MIHPTAVISENANIGDNVTIGPFCVVDDNVTIGDGCILKSHVVVRGPTRIGKNNKFFQFSSIGEDCQDKKYAGEPTELVIGDDNEFREGVTVHRGTIQDNSITIIGSRCLLMANAHVAHDCVLGDDIILANNVAVAGHVHIDDFVIVGGAVGIHQFCKIGAHAFLGAGGIILRDVPPFVMVSGQKNIPQGINSEGLKRRGFDKADIMAIKRAYKTIYREGNTLEDAISKLSAQEDNVEGVTVMTAFLKTAERGIIR</sequence>
<dbReference type="GO" id="GO:0008780">
    <property type="term" value="F:acyl-[acyl-carrier-protein]-UDP-N-acetylglucosamine O-acyltransferase activity"/>
    <property type="evidence" value="ECO:0007669"/>
    <property type="project" value="UniProtKB-UniRule"/>
</dbReference>
<dbReference type="eggNOG" id="COG1043">
    <property type="taxonomic scope" value="Bacteria"/>
</dbReference>
<evidence type="ECO:0000256" key="4">
    <source>
        <dbReference type="ARBA" id="ARBA00023098"/>
    </source>
</evidence>
<keyword evidence="3 6" id="KW-0808">Transferase</keyword>
<name>A0A075NX89_9ALTE</name>
<dbReference type="CDD" id="cd03351">
    <property type="entry name" value="LbH_UDP-GlcNAc_AT"/>
    <property type="match status" value="1"/>
</dbReference>
<dbReference type="PIRSF" id="PIRSF000456">
    <property type="entry name" value="UDP-GlcNAc_acltr"/>
    <property type="match status" value="1"/>
</dbReference>
<dbReference type="InterPro" id="IPR029098">
    <property type="entry name" value="Acetyltransf_C"/>
</dbReference>
<dbReference type="InterPro" id="IPR010137">
    <property type="entry name" value="Lipid_A_LpxA"/>
</dbReference>
<dbReference type="Proteomes" id="UP000056090">
    <property type="component" value="Chromosome"/>
</dbReference>
<evidence type="ECO:0000256" key="1">
    <source>
        <dbReference type="ARBA" id="ARBA00022516"/>
    </source>
</evidence>
<comment type="pathway">
    <text evidence="6">Glycolipid biosynthesis; lipid IV(A) biosynthesis; lipid IV(A) from (3R)-3-hydroxytetradecanoyl-[acyl-carrier-protein] and UDP-N-acetyl-alpha-D-glucosamine: step 1/6.</text>
</comment>
<dbReference type="EMBL" id="CP008849">
    <property type="protein sequence ID" value="AIF98078.1"/>
    <property type="molecule type" value="Genomic_DNA"/>
</dbReference>
<dbReference type="NCBIfam" id="NF003657">
    <property type="entry name" value="PRK05289.1"/>
    <property type="match status" value="1"/>
</dbReference>
<dbReference type="SUPFAM" id="SSF51161">
    <property type="entry name" value="Trimeric LpxA-like enzymes"/>
    <property type="match status" value="1"/>
</dbReference>
<keyword evidence="9" id="KW-1185">Reference proteome</keyword>
<organism evidence="8 9">
    <name type="scientific">Alteromonas australica</name>
    <dbReference type="NCBI Taxonomy" id="589873"/>
    <lineage>
        <taxon>Bacteria</taxon>
        <taxon>Pseudomonadati</taxon>
        <taxon>Pseudomonadota</taxon>
        <taxon>Gammaproteobacteria</taxon>
        <taxon>Alteromonadales</taxon>
        <taxon>Alteromonadaceae</taxon>
        <taxon>Alteromonas/Salinimonas group</taxon>
        <taxon>Alteromonas</taxon>
    </lineage>
</organism>
<dbReference type="PANTHER" id="PTHR43480">
    <property type="entry name" value="ACYL-[ACYL-CARRIER-PROTEIN]--UDP-N-ACETYLGLUCOSAMINE O-ACYLTRANSFERASE"/>
    <property type="match status" value="1"/>
</dbReference>
<keyword evidence="1 6" id="KW-0444">Lipid biosynthesis</keyword>
<dbReference type="InterPro" id="IPR001451">
    <property type="entry name" value="Hexapep"/>
</dbReference>
<evidence type="ECO:0000313" key="9">
    <source>
        <dbReference type="Proteomes" id="UP000056090"/>
    </source>
</evidence>
<dbReference type="RefSeq" id="WP_044056282.1">
    <property type="nucleotide sequence ID" value="NZ_CBCSKJ010000001.1"/>
</dbReference>
<dbReference type="Pfam" id="PF13720">
    <property type="entry name" value="Acetyltransf_11"/>
    <property type="match status" value="1"/>
</dbReference>
<proteinExistence type="inferred from homology"/>
<gene>
    <name evidence="6" type="primary">lpxA</name>
    <name evidence="8" type="ORF">EP13_04830</name>
</gene>
<comment type="function">
    <text evidence="6">Involved in the biosynthesis of lipid A, a phosphorylated glycolipid that anchors the lipopolysaccharide to the outer membrane of the cell.</text>
</comment>
<dbReference type="Pfam" id="PF00132">
    <property type="entry name" value="Hexapep"/>
    <property type="match status" value="2"/>
</dbReference>
<dbReference type="AlphaFoldDB" id="A0A075NX89"/>
<dbReference type="GO" id="GO:0005737">
    <property type="term" value="C:cytoplasm"/>
    <property type="evidence" value="ECO:0007669"/>
    <property type="project" value="UniProtKB-SubCell"/>
</dbReference>
<accession>A0A075NX89</accession>
<dbReference type="NCBIfam" id="TIGR01852">
    <property type="entry name" value="lipid_A_lpxA"/>
    <property type="match status" value="1"/>
</dbReference>
<keyword evidence="2 6" id="KW-0441">Lipid A biosynthesis</keyword>
<evidence type="ECO:0000256" key="6">
    <source>
        <dbReference type="HAMAP-Rule" id="MF_00387"/>
    </source>
</evidence>
<feature type="domain" description="UDP N-acetylglucosamine O-acyltransferase C-terminal" evidence="7">
    <location>
        <begin position="174"/>
        <end position="255"/>
    </location>
</feature>
<evidence type="ECO:0000313" key="8">
    <source>
        <dbReference type="EMBL" id="AIF98078.1"/>
    </source>
</evidence>
<dbReference type="HAMAP" id="MF_00387">
    <property type="entry name" value="LpxA"/>
    <property type="match status" value="1"/>
</dbReference>
<evidence type="ECO:0000259" key="7">
    <source>
        <dbReference type="Pfam" id="PF13720"/>
    </source>
</evidence>
<dbReference type="InterPro" id="IPR011004">
    <property type="entry name" value="Trimer_LpxA-like_sf"/>
</dbReference>
<evidence type="ECO:0000256" key="3">
    <source>
        <dbReference type="ARBA" id="ARBA00022679"/>
    </source>
</evidence>
<dbReference type="InterPro" id="IPR037157">
    <property type="entry name" value="Acetyltransf_C_sf"/>
</dbReference>
<dbReference type="Gene3D" id="1.20.1180.10">
    <property type="entry name" value="Udp N-acetylglucosamine O-acyltransferase, C-terminal domain"/>
    <property type="match status" value="1"/>
</dbReference>
<dbReference type="GO" id="GO:0016020">
    <property type="term" value="C:membrane"/>
    <property type="evidence" value="ECO:0007669"/>
    <property type="project" value="GOC"/>
</dbReference>
<keyword evidence="6" id="KW-0677">Repeat</keyword>
<comment type="subcellular location">
    <subcellularLocation>
        <location evidence="6">Cytoplasm</location>
    </subcellularLocation>
</comment>
<keyword evidence="4 6" id="KW-0443">Lipid metabolism</keyword>
<reference evidence="8 9" key="1">
    <citation type="submission" date="2014-06" db="EMBL/GenBank/DDBJ databases">
        <title>Genomes of Alteromonas australica, a world apart.</title>
        <authorList>
            <person name="Gonzaga A."/>
            <person name="Lopez-Perez M."/>
            <person name="Rodriguez-Valera F."/>
        </authorList>
    </citation>
    <scope>NUCLEOTIDE SEQUENCE [LARGE SCALE GENOMIC DNA]</scope>
    <source>
        <strain evidence="8 9">H 17</strain>
    </source>
</reference>
<comment type="similarity">
    <text evidence="6">Belongs to the transferase hexapeptide repeat family. LpxA subfamily.</text>
</comment>
<comment type="catalytic activity">
    <reaction evidence="6">
        <text>a (3R)-hydroxyacyl-[ACP] + UDP-N-acetyl-alpha-D-glucosamine = a UDP-3-O-[(3R)-3-hydroxyacyl]-N-acetyl-alpha-D-glucosamine + holo-[ACP]</text>
        <dbReference type="Rhea" id="RHEA:67812"/>
        <dbReference type="Rhea" id="RHEA-COMP:9685"/>
        <dbReference type="Rhea" id="RHEA-COMP:9945"/>
        <dbReference type="ChEBI" id="CHEBI:57705"/>
        <dbReference type="ChEBI" id="CHEBI:64479"/>
        <dbReference type="ChEBI" id="CHEBI:78827"/>
        <dbReference type="ChEBI" id="CHEBI:173225"/>
        <dbReference type="EC" id="2.3.1.129"/>
    </reaction>
</comment>
<evidence type="ECO:0000256" key="2">
    <source>
        <dbReference type="ARBA" id="ARBA00022556"/>
    </source>
</evidence>
<dbReference type="GO" id="GO:0009245">
    <property type="term" value="P:lipid A biosynthetic process"/>
    <property type="evidence" value="ECO:0007669"/>
    <property type="project" value="UniProtKB-UniRule"/>
</dbReference>
<comment type="subunit">
    <text evidence="6">Homotrimer.</text>
</comment>
<dbReference type="GeneID" id="78254254"/>
<dbReference type="PANTHER" id="PTHR43480:SF1">
    <property type="entry name" value="ACYL-[ACYL-CARRIER-PROTEIN]--UDP-N-ACETYLGLUCOSAMINE O-ACYLTRANSFERASE, MITOCHONDRIAL-RELATED"/>
    <property type="match status" value="1"/>
</dbReference>
<evidence type="ECO:0000256" key="5">
    <source>
        <dbReference type="ARBA" id="ARBA00023315"/>
    </source>
</evidence>
<dbReference type="Gene3D" id="2.160.10.10">
    <property type="entry name" value="Hexapeptide repeat proteins"/>
    <property type="match status" value="1"/>
</dbReference>